<name>A0A7S1U1J8_9STRA</name>
<reference evidence="4" key="1">
    <citation type="submission" date="2021-01" db="EMBL/GenBank/DDBJ databases">
        <authorList>
            <person name="Corre E."/>
            <person name="Pelletier E."/>
            <person name="Niang G."/>
            <person name="Scheremetjew M."/>
            <person name="Finn R."/>
            <person name="Kale V."/>
            <person name="Holt S."/>
            <person name="Cochrane G."/>
            <person name="Meng A."/>
            <person name="Brown T."/>
            <person name="Cohen L."/>
        </authorList>
    </citation>
    <scope>NUCLEOTIDE SEQUENCE</scope>
    <source>
        <strain evidence="4">CCMP2877</strain>
    </source>
</reference>
<comment type="similarity">
    <text evidence="1">Belongs to the short-chain dehydrogenases/reductases (SDR) family.</text>
</comment>
<keyword evidence="3" id="KW-0472">Membrane</keyword>
<accession>A0A7S1U1J8</accession>
<sequence>MGLGTFFGRLFSLAFFTYAALYFWLRAGDTIHFLRYPEFTQLIMVIVVANYVLPRFIGIPVPDLKLQLLIGMLTSYYYLDVHTAARSFPPIDLSGKVAVVTGGNSGIGRATAVALAERNATVVIACRNDRLCQVAAEEMEREVADSVGGTGKVVPMRLDLADLAIVDYFSLMLARQYPRVDILVNNAGYHLGGLKQEPASRQGLERSFATMHVGHFALTEWLIRRNEGGAEGVVVMNVASGMHHMCQWITAVQGVTGGGWDDACMPARFFKSKFKDVGPKGYAGFKHLPMFVRKLSDLRYMRAKLANVLHTIELPKRHKGLHVTAADLGFVSSNITAGHKLLQAELVEGMPTLDQFFMRQTAPHGIRPVLLGALLPLVKPWAKSVGIKSKNGALIDPIGNAVYPFSLEKATGLKDVGGQKKLAKKLYDVSAAILADFEASRGGSLDERMD</sequence>
<evidence type="ECO:0000256" key="2">
    <source>
        <dbReference type="ARBA" id="ARBA00023002"/>
    </source>
</evidence>
<dbReference type="Gene3D" id="3.40.50.720">
    <property type="entry name" value="NAD(P)-binding Rossmann-like Domain"/>
    <property type="match status" value="1"/>
</dbReference>
<feature type="transmembrane region" description="Helical" evidence="3">
    <location>
        <begin position="6"/>
        <end position="27"/>
    </location>
</feature>
<dbReference type="AlphaFoldDB" id="A0A7S1U1J8"/>
<dbReference type="Pfam" id="PF00106">
    <property type="entry name" value="adh_short"/>
    <property type="match status" value="1"/>
</dbReference>
<dbReference type="EMBL" id="HBGJ01019484">
    <property type="protein sequence ID" value="CAD9254209.1"/>
    <property type="molecule type" value="Transcribed_RNA"/>
</dbReference>
<dbReference type="GO" id="GO:0016491">
    <property type="term" value="F:oxidoreductase activity"/>
    <property type="evidence" value="ECO:0007669"/>
    <property type="project" value="UniProtKB-KW"/>
</dbReference>
<dbReference type="PANTHER" id="PTHR24320:SF152">
    <property type="entry name" value="SHORT-CHAIN DEHYDROGENASE_REDUCTASE FAMILY PROTEIN"/>
    <property type="match status" value="1"/>
</dbReference>
<dbReference type="InterPro" id="IPR002347">
    <property type="entry name" value="SDR_fam"/>
</dbReference>
<evidence type="ECO:0000313" key="4">
    <source>
        <dbReference type="EMBL" id="CAD9254209.1"/>
    </source>
</evidence>
<evidence type="ECO:0000256" key="3">
    <source>
        <dbReference type="SAM" id="Phobius"/>
    </source>
</evidence>
<gene>
    <name evidence="4" type="ORF">PPAR1163_LOCUS12576</name>
</gene>
<keyword evidence="3" id="KW-0812">Transmembrane</keyword>
<proteinExistence type="inferred from homology"/>
<feature type="transmembrane region" description="Helical" evidence="3">
    <location>
        <begin position="39"/>
        <end position="57"/>
    </location>
</feature>
<evidence type="ECO:0000256" key="1">
    <source>
        <dbReference type="ARBA" id="ARBA00006484"/>
    </source>
</evidence>
<protein>
    <submittedName>
        <fullName evidence="4">Uncharacterized protein</fullName>
    </submittedName>
</protein>
<organism evidence="4">
    <name type="scientific">Phaeomonas parva</name>
    <dbReference type="NCBI Taxonomy" id="124430"/>
    <lineage>
        <taxon>Eukaryota</taxon>
        <taxon>Sar</taxon>
        <taxon>Stramenopiles</taxon>
        <taxon>Ochrophyta</taxon>
        <taxon>Pinguiophyceae</taxon>
        <taxon>Pinguiochrysidales</taxon>
        <taxon>Pinguiochrysidaceae</taxon>
        <taxon>Phaeomonas</taxon>
    </lineage>
</organism>
<dbReference type="InterPro" id="IPR036291">
    <property type="entry name" value="NAD(P)-bd_dom_sf"/>
</dbReference>
<dbReference type="PRINTS" id="PR00081">
    <property type="entry name" value="GDHRDH"/>
</dbReference>
<keyword evidence="2" id="KW-0560">Oxidoreductase</keyword>
<dbReference type="PANTHER" id="PTHR24320">
    <property type="entry name" value="RETINOL DEHYDROGENASE"/>
    <property type="match status" value="1"/>
</dbReference>
<keyword evidence="3" id="KW-1133">Transmembrane helix</keyword>
<dbReference type="SUPFAM" id="SSF51735">
    <property type="entry name" value="NAD(P)-binding Rossmann-fold domains"/>
    <property type="match status" value="1"/>
</dbReference>